<dbReference type="PANTHER" id="PTHR22749:SF6">
    <property type="entry name" value="RIBOFLAVIN KINASE"/>
    <property type="match status" value="1"/>
</dbReference>
<evidence type="ECO:0000256" key="5">
    <source>
        <dbReference type="ARBA" id="ARBA00022741"/>
    </source>
</evidence>
<evidence type="ECO:0000256" key="3">
    <source>
        <dbReference type="ARBA" id="ARBA00022643"/>
    </source>
</evidence>
<dbReference type="Gene3D" id="2.40.30.30">
    <property type="entry name" value="Riboflavin kinase-like"/>
    <property type="match status" value="1"/>
</dbReference>
<evidence type="ECO:0000256" key="1">
    <source>
        <dbReference type="ARBA" id="ARBA00012105"/>
    </source>
</evidence>
<evidence type="ECO:0000313" key="9">
    <source>
        <dbReference type="EMBL" id="ADH43029.1"/>
    </source>
</evidence>
<dbReference type="InterPro" id="IPR023465">
    <property type="entry name" value="Riboflavin_kinase_dom_sf"/>
</dbReference>
<dbReference type="InterPro" id="IPR015865">
    <property type="entry name" value="Riboflavin_kinase_bac/euk"/>
</dbReference>
<dbReference type="EC" id="2.7.1.26" evidence="1"/>
<name>E7CA53_9PROT</name>
<dbReference type="SUPFAM" id="SSF82114">
    <property type="entry name" value="Riboflavin kinase-like"/>
    <property type="match status" value="1"/>
</dbReference>
<dbReference type="GO" id="GO:0008531">
    <property type="term" value="F:riboflavin kinase activity"/>
    <property type="evidence" value="ECO:0007669"/>
    <property type="project" value="UniProtKB-EC"/>
</dbReference>
<organism evidence="9">
    <name type="scientific">uncultured SAR11 cluster alpha proteobacterium H17925_45G17</name>
    <dbReference type="NCBI Taxonomy" id="715038"/>
    <lineage>
        <taxon>Bacteria</taxon>
        <taxon>Pseudomonadati</taxon>
        <taxon>Pseudomonadota</taxon>
        <taxon>Alphaproteobacteria</taxon>
        <taxon>Candidatus Pelagibacterales</taxon>
        <taxon>environmental samples</taxon>
    </lineage>
</organism>
<proteinExistence type="predicted"/>
<dbReference type="InterPro" id="IPR023468">
    <property type="entry name" value="Riboflavin_kinase"/>
</dbReference>
<dbReference type="SMART" id="SM00904">
    <property type="entry name" value="Flavokinase"/>
    <property type="match status" value="1"/>
</dbReference>
<keyword evidence="3" id="KW-0288">FMN</keyword>
<sequence length="158" mass="17902">MVHGFGRGSKQLGFPTANMEIKWGDDESTLSEEEKAVYKFAKESPTGIYACYAVIEGPESCRGVHKVAMSMGWNPTFTDVKAKTIEPWILHDFSEDFYDCPLRLLVVAYVRDELKFEDFEQLKREIAADGDYCNEALDKPELAALRDDPFLHIEGAKL</sequence>
<evidence type="ECO:0000259" key="8">
    <source>
        <dbReference type="SMART" id="SM00904"/>
    </source>
</evidence>
<evidence type="ECO:0000256" key="4">
    <source>
        <dbReference type="ARBA" id="ARBA00022679"/>
    </source>
</evidence>
<dbReference type="AlphaFoldDB" id="E7CA53"/>
<protein>
    <recommendedName>
        <fullName evidence="1">riboflavin kinase</fullName>
        <ecNumber evidence="1">2.7.1.26</ecNumber>
    </recommendedName>
</protein>
<dbReference type="GO" id="GO:0005524">
    <property type="term" value="F:ATP binding"/>
    <property type="evidence" value="ECO:0007669"/>
    <property type="project" value="UniProtKB-KW"/>
</dbReference>
<keyword evidence="4" id="KW-0808">Transferase</keyword>
<dbReference type="Pfam" id="PF01687">
    <property type="entry name" value="Flavokinase"/>
    <property type="match status" value="1"/>
</dbReference>
<reference evidence="9" key="1">
    <citation type="submission" date="2010-01" db="EMBL/GenBank/DDBJ databases">
        <title>Genome fragments of uncultured bacteria from the North Pacific Subtropical Gyre.</title>
        <authorList>
            <person name="Pham V.D."/>
            <person name="DeLong E.F."/>
        </authorList>
    </citation>
    <scope>NUCLEOTIDE SEQUENCE</scope>
</reference>
<dbReference type="GO" id="GO:0009398">
    <property type="term" value="P:FMN biosynthetic process"/>
    <property type="evidence" value="ECO:0007669"/>
    <property type="project" value="TreeGrafter"/>
</dbReference>
<keyword evidence="5" id="KW-0547">Nucleotide-binding</keyword>
<comment type="catalytic activity">
    <reaction evidence="7">
        <text>riboflavin + ATP = FMN + ADP + H(+)</text>
        <dbReference type="Rhea" id="RHEA:14357"/>
        <dbReference type="ChEBI" id="CHEBI:15378"/>
        <dbReference type="ChEBI" id="CHEBI:30616"/>
        <dbReference type="ChEBI" id="CHEBI:57986"/>
        <dbReference type="ChEBI" id="CHEBI:58210"/>
        <dbReference type="ChEBI" id="CHEBI:456216"/>
        <dbReference type="EC" id="2.7.1.26"/>
    </reaction>
</comment>
<feature type="domain" description="Riboflavin kinase" evidence="8">
    <location>
        <begin position="2"/>
        <end position="138"/>
    </location>
</feature>
<dbReference type="PANTHER" id="PTHR22749">
    <property type="entry name" value="RIBOFLAVIN KINASE/FMN ADENYLYLTRANSFERASE"/>
    <property type="match status" value="1"/>
</dbReference>
<dbReference type="EMBL" id="GU574704">
    <property type="protein sequence ID" value="ADH43029.1"/>
    <property type="molecule type" value="Genomic_DNA"/>
</dbReference>
<evidence type="ECO:0000256" key="6">
    <source>
        <dbReference type="ARBA" id="ARBA00022840"/>
    </source>
</evidence>
<evidence type="ECO:0000256" key="7">
    <source>
        <dbReference type="ARBA" id="ARBA00047880"/>
    </source>
</evidence>
<keyword evidence="2" id="KW-0285">Flavoprotein</keyword>
<evidence type="ECO:0000256" key="2">
    <source>
        <dbReference type="ARBA" id="ARBA00022630"/>
    </source>
</evidence>
<accession>E7CA53</accession>
<keyword evidence="6" id="KW-0067">ATP-binding</keyword>
<dbReference type="GO" id="GO:0009231">
    <property type="term" value="P:riboflavin biosynthetic process"/>
    <property type="evidence" value="ECO:0007669"/>
    <property type="project" value="InterPro"/>
</dbReference>